<dbReference type="STRING" id="36849.OXPF_14830"/>
<evidence type="ECO:0000313" key="4">
    <source>
        <dbReference type="EMBL" id="KPU45005.1"/>
    </source>
</evidence>
<dbReference type="Proteomes" id="UP000050326">
    <property type="component" value="Unassembled WGS sequence"/>
</dbReference>
<dbReference type="GO" id="GO:0005737">
    <property type="term" value="C:cytoplasm"/>
    <property type="evidence" value="ECO:0007669"/>
    <property type="project" value="TreeGrafter"/>
</dbReference>
<comment type="caution">
    <text evidence="4">The sequence shown here is derived from an EMBL/GenBank/DDBJ whole genome shotgun (WGS) entry which is preliminary data.</text>
</comment>
<dbReference type="Pfam" id="PF09186">
    <property type="entry name" value="DUF1949"/>
    <property type="match status" value="1"/>
</dbReference>
<dbReference type="RefSeq" id="WP_054874552.1">
    <property type="nucleotide sequence ID" value="NZ_LKET01000028.1"/>
</dbReference>
<dbReference type="SUPFAM" id="SSF54211">
    <property type="entry name" value="Ribosomal protein S5 domain 2-like"/>
    <property type="match status" value="1"/>
</dbReference>
<feature type="domain" description="Impact N-terminal" evidence="2">
    <location>
        <begin position="18"/>
        <end position="121"/>
    </location>
</feature>
<gene>
    <name evidence="4" type="primary">yigZ</name>
    <name evidence="4" type="ORF">OXPF_14830</name>
</gene>
<dbReference type="InterPro" id="IPR001498">
    <property type="entry name" value="Impact_N"/>
</dbReference>
<dbReference type="InterPro" id="IPR015796">
    <property type="entry name" value="Impact_YigZ-like"/>
</dbReference>
<keyword evidence="5" id="KW-1185">Reference proteome</keyword>
<dbReference type="InterPro" id="IPR035647">
    <property type="entry name" value="EFG_III/V"/>
</dbReference>
<dbReference type="InterPro" id="IPR023582">
    <property type="entry name" value="Impact"/>
</dbReference>
<dbReference type="EMBL" id="LKET01000028">
    <property type="protein sequence ID" value="KPU45005.1"/>
    <property type="molecule type" value="Genomic_DNA"/>
</dbReference>
<dbReference type="SUPFAM" id="SSF54980">
    <property type="entry name" value="EF-G C-terminal domain-like"/>
    <property type="match status" value="1"/>
</dbReference>
<protein>
    <submittedName>
        <fullName evidence="4">IMPACT family member YigZ</fullName>
    </submittedName>
</protein>
<dbReference type="AlphaFoldDB" id="A0A0P8X2G7"/>
<proteinExistence type="inferred from homology"/>
<evidence type="ECO:0000313" key="5">
    <source>
        <dbReference type="Proteomes" id="UP000050326"/>
    </source>
</evidence>
<dbReference type="PATRIC" id="fig|36849.3.peg.1573"/>
<name>A0A0P8X2G7_9CLOT</name>
<dbReference type="PANTHER" id="PTHR16301">
    <property type="entry name" value="IMPACT-RELATED"/>
    <property type="match status" value="1"/>
</dbReference>
<reference evidence="4 5" key="1">
    <citation type="submission" date="2015-09" db="EMBL/GenBank/DDBJ databases">
        <title>Genome sequence of Oxobacter pfennigii DSM 3222.</title>
        <authorList>
            <person name="Poehlein A."/>
            <person name="Bengelsdorf F.R."/>
            <person name="Schiel-Bengelsdorf B."/>
            <person name="Duerre P."/>
            <person name="Daniel R."/>
        </authorList>
    </citation>
    <scope>NUCLEOTIDE SEQUENCE [LARGE SCALE GENOMIC DNA]</scope>
    <source>
        <strain evidence="4 5">DSM 3222</strain>
    </source>
</reference>
<sequence>MKEYLTILKEDQDEYIEKKSRFICTVKPVLTEIEAQDFIRSINEKCKDATHNCYAYIVTENVEIQRANDDGEPQGTAGLPILEVIKKEGLTNICVVVTRYFGGILLGAGGLVRAYSQAARKGIHKAGICRMAPYSRLKAIVNYTLYGKIQNSMSAMGNNIINVEYSDVVTMYIRVKSVNLNNTMNVITEISCGEAVLDVIENYYDADESYK</sequence>
<dbReference type="NCBIfam" id="TIGR00257">
    <property type="entry name" value="IMPACT_YIGZ"/>
    <property type="match status" value="1"/>
</dbReference>
<dbReference type="InterPro" id="IPR020568">
    <property type="entry name" value="Ribosomal_Su5_D2-typ_SF"/>
</dbReference>
<accession>A0A0P8X2G7</accession>
<evidence type="ECO:0000259" key="3">
    <source>
        <dbReference type="Pfam" id="PF09186"/>
    </source>
</evidence>
<dbReference type="OrthoDB" id="9813771at2"/>
<dbReference type="Gene3D" id="3.30.230.30">
    <property type="entry name" value="Impact, N-terminal domain"/>
    <property type="match status" value="1"/>
</dbReference>
<evidence type="ECO:0000256" key="1">
    <source>
        <dbReference type="ARBA" id="ARBA00007665"/>
    </source>
</evidence>
<organism evidence="4 5">
    <name type="scientific">Oxobacter pfennigii</name>
    <dbReference type="NCBI Taxonomy" id="36849"/>
    <lineage>
        <taxon>Bacteria</taxon>
        <taxon>Bacillati</taxon>
        <taxon>Bacillota</taxon>
        <taxon>Clostridia</taxon>
        <taxon>Eubacteriales</taxon>
        <taxon>Clostridiaceae</taxon>
        <taxon>Oxobacter</taxon>
    </lineage>
</organism>
<dbReference type="PROSITE" id="PS00910">
    <property type="entry name" value="UPF0029"/>
    <property type="match status" value="1"/>
</dbReference>
<dbReference type="InterPro" id="IPR015269">
    <property type="entry name" value="UPF0029_Impact_C"/>
</dbReference>
<dbReference type="Gene3D" id="3.30.70.240">
    <property type="match status" value="1"/>
</dbReference>
<evidence type="ECO:0000259" key="2">
    <source>
        <dbReference type="Pfam" id="PF01205"/>
    </source>
</evidence>
<feature type="domain" description="UPF0029" evidence="3">
    <location>
        <begin position="141"/>
        <end position="191"/>
    </location>
</feature>
<comment type="similarity">
    <text evidence="1">Belongs to the IMPACT family.</text>
</comment>
<dbReference type="InterPro" id="IPR020569">
    <property type="entry name" value="UPF0029_Impact_CS"/>
</dbReference>
<dbReference type="InterPro" id="IPR036956">
    <property type="entry name" value="Impact_N_sf"/>
</dbReference>
<dbReference type="GO" id="GO:0006446">
    <property type="term" value="P:regulation of translational initiation"/>
    <property type="evidence" value="ECO:0007669"/>
    <property type="project" value="TreeGrafter"/>
</dbReference>
<dbReference type="Pfam" id="PF01205">
    <property type="entry name" value="Impact_N"/>
    <property type="match status" value="1"/>
</dbReference>
<dbReference type="PANTHER" id="PTHR16301:SF20">
    <property type="entry name" value="IMPACT FAMILY MEMBER YIGZ"/>
    <property type="match status" value="1"/>
</dbReference>